<evidence type="ECO:0000313" key="2">
    <source>
        <dbReference type="EMBL" id="SES74308.1"/>
    </source>
</evidence>
<dbReference type="RefSeq" id="WP_093317377.1">
    <property type="nucleotide sequence ID" value="NZ_FOHV01000002.1"/>
</dbReference>
<dbReference type="AlphaFoldDB" id="A0A1H9YYP5"/>
<protein>
    <submittedName>
        <fullName evidence="2">Uncharacterized protein</fullName>
    </submittedName>
</protein>
<name>A0A1H9YYP5_9GAMM</name>
<reference evidence="3" key="1">
    <citation type="submission" date="2016-10" db="EMBL/GenBank/DDBJ databases">
        <authorList>
            <person name="Varghese N."/>
            <person name="Submissions S."/>
        </authorList>
    </citation>
    <scope>NUCLEOTIDE SEQUENCE [LARGE SCALE GENOMIC DNA]</scope>
    <source>
        <strain evidence="3">DSM 18579</strain>
    </source>
</reference>
<sequence>MIIKSFLINPLKISLIATLSIFCSSVFAECRFNPEANQQTLINISKKQPNGQIYSESNSIVWENGNLADEIYYGGCDVLKFRIVNFVDESIELKEEEVFEIANKMAEQFWQKEDTYELAVKLSAKSFNREDLYNDKRLYQYIMNNPKYAEMTMLFDRIDNSITIEWIKQ</sequence>
<dbReference type="STRING" id="1123402.SAMN02583745_00421"/>
<dbReference type="Proteomes" id="UP000242642">
    <property type="component" value="Unassembled WGS sequence"/>
</dbReference>
<evidence type="ECO:0000313" key="3">
    <source>
        <dbReference type="Proteomes" id="UP000242642"/>
    </source>
</evidence>
<keyword evidence="1" id="KW-0732">Signal</keyword>
<proteinExistence type="predicted"/>
<accession>A0A1H9YYP5</accession>
<feature type="signal peptide" evidence="1">
    <location>
        <begin position="1"/>
        <end position="28"/>
    </location>
</feature>
<evidence type="ECO:0000256" key="1">
    <source>
        <dbReference type="SAM" id="SignalP"/>
    </source>
</evidence>
<feature type="chain" id="PRO_5017385265" evidence="1">
    <location>
        <begin position="29"/>
        <end position="169"/>
    </location>
</feature>
<gene>
    <name evidence="2" type="ORF">SAMN02583745_00421</name>
</gene>
<dbReference type="EMBL" id="FOHV01000002">
    <property type="protein sequence ID" value="SES74308.1"/>
    <property type="molecule type" value="Genomic_DNA"/>
</dbReference>
<keyword evidence="3" id="KW-1185">Reference proteome</keyword>
<organism evidence="2 3">
    <name type="scientific">Thorsellia anophelis DSM 18579</name>
    <dbReference type="NCBI Taxonomy" id="1123402"/>
    <lineage>
        <taxon>Bacteria</taxon>
        <taxon>Pseudomonadati</taxon>
        <taxon>Pseudomonadota</taxon>
        <taxon>Gammaproteobacteria</taxon>
        <taxon>Enterobacterales</taxon>
        <taxon>Thorselliaceae</taxon>
        <taxon>Thorsellia</taxon>
    </lineage>
</organism>